<feature type="transmembrane region" description="Helical" evidence="10">
    <location>
        <begin position="28"/>
        <end position="46"/>
    </location>
</feature>
<gene>
    <name evidence="12" type="ORF">BKA10_002162</name>
</gene>
<evidence type="ECO:0000256" key="2">
    <source>
        <dbReference type="ARBA" id="ARBA00022448"/>
    </source>
</evidence>
<feature type="transmembrane region" description="Helical" evidence="10">
    <location>
        <begin position="299"/>
        <end position="323"/>
    </location>
</feature>
<dbReference type="PANTHER" id="PTHR10110">
    <property type="entry name" value="SODIUM/HYDROGEN EXCHANGER"/>
    <property type="match status" value="1"/>
</dbReference>
<feature type="transmembrane region" description="Helical" evidence="10">
    <location>
        <begin position="178"/>
        <end position="195"/>
    </location>
</feature>
<evidence type="ECO:0000256" key="9">
    <source>
        <dbReference type="ARBA" id="ARBA00023201"/>
    </source>
</evidence>
<name>A0AA40SQ63_9MICO</name>
<dbReference type="PANTHER" id="PTHR10110:SF86">
    <property type="entry name" value="SODIUM_HYDROGEN EXCHANGER 7"/>
    <property type="match status" value="1"/>
</dbReference>
<evidence type="ECO:0000256" key="3">
    <source>
        <dbReference type="ARBA" id="ARBA00022475"/>
    </source>
</evidence>
<keyword evidence="13" id="KW-1185">Reference proteome</keyword>
<dbReference type="Pfam" id="PF00999">
    <property type="entry name" value="Na_H_Exchanger"/>
    <property type="match status" value="1"/>
</dbReference>
<feature type="domain" description="Cation/H+ exchanger transmembrane" evidence="11">
    <location>
        <begin position="13"/>
        <end position="441"/>
    </location>
</feature>
<keyword evidence="2" id="KW-0813">Transport</keyword>
<dbReference type="GO" id="GO:0005886">
    <property type="term" value="C:plasma membrane"/>
    <property type="evidence" value="ECO:0007669"/>
    <property type="project" value="UniProtKB-SubCell"/>
</dbReference>
<keyword evidence="4 10" id="KW-0812">Transmembrane</keyword>
<comment type="subcellular location">
    <subcellularLocation>
        <location evidence="1">Cell membrane</location>
        <topology evidence="1">Multi-pass membrane protein</topology>
    </subcellularLocation>
</comment>
<dbReference type="GO" id="GO:0015385">
    <property type="term" value="F:sodium:proton antiporter activity"/>
    <property type="evidence" value="ECO:0007669"/>
    <property type="project" value="InterPro"/>
</dbReference>
<evidence type="ECO:0000313" key="12">
    <source>
        <dbReference type="EMBL" id="MBB4140368.1"/>
    </source>
</evidence>
<accession>A0AA40SQ63</accession>
<dbReference type="GO" id="GO:0098719">
    <property type="term" value="P:sodium ion import across plasma membrane"/>
    <property type="evidence" value="ECO:0007669"/>
    <property type="project" value="TreeGrafter"/>
</dbReference>
<evidence type="ECO:0000256" key="10">
    <source>
        <dbReference type="SAM" id="Phobius"/>
    </source>
</evidence>
<keyword evidence="7" id="KW-0406">Ion transport</keyword>
<protein>
    <submittedName>
        <fullName evidence="12">CPA1 family monovalent cation:H+ antiporter</fullName>
    </submittedName>
</protein>
<reference evidence="12 13" key="1">
    <citation type="submission" date="2020-08" db="EMBL/GenBank/DDBJ databases">
        <title>Sequencing the genomes of 1000 actinobacteria strains.</title>
        <authorList>
            <person name="Klenk H.-P."/>
        </authorList>
    </citation>
    <scope>NUCLEOTIDE SEQUENCE [LARGE SCALE GENOMIC DNA]</scope>
    <source>
        <strain evidence="12 13">DSM 19600</strain>
    </source>
</reference>
<evidence type="ECO:0000256" key="6">
    <source>
        <dbReference type="ARBA" id="ARBA00023053"/>
    </source>
</evidence>
<evidence type="ECO:0000256" key="4">
    <source>
        <dbReference type="ARBA" id="ARBA00022692"/>
    </source>
</evidence>
<feature type="transmembrane region" description="Helical" evidence="10">
    <location>
        <begin position="81"/>
        <end position="103"/>
    </location>
</feature>
<keyword evidence="9" id="KW-0739">Sodium transport</keyword>
<dbReference type="GO" id="GO:0051453">
    <property type="term" value="P:regulation of intracellular pH"/>
    <property type="evidence" value="ECO:0007669"/>
    <property type="project" value="TreeGrafter"/>
</dbReference>
<evidence type="ECO:0000256" key="1">
    <source>
        <dbReference type="ARBA" id="ARBA00004651"/>
    </source>
</evidence>
<organism evidence="12 13">
    <name type="scientific">Microbacterium invictum</name>
    <dbReference type="NCBI Taxonomy" id="515415"/>
    <lineage>
        <taxon>Bacteria</taxon>
        <taxon>Bacillati</taxon>
        <taxon>Actinomycetota</taxon>
        <taxon>Actinomycetes</taxon>
        <taxon>Micrococcales</taxon>
        <taxon>Microbacteriaceae</taxon>
        <taxon>Microbacterium</taxon>
    </lineage>
</organism>
<dbReference type="RefSeq" id="WP_183499902.1">
    <property type="nucleotide sequence ID" value="NZ_BAABCO010000004.1"/>
</dbReference>
<evidence type="ECO:0000256" key="5">
    <source>
        <dbReference type="ARBA" id="ARBA00022989"/>
    </source>
</evidence>
<evidence type="ECO:0000313" key="13">
    <source>
        <dbReference type="Proteomes" id="UP000549113"/>
    </source>
</evidence>
<dbReference type="EMBL" id="JACIFH010000001">
    <property type="protein sequence ID" value="MBB4140368.1"/>
    <property type="molecule type" value="Genomic_DNA"/>
</dbReference>
<dbReference type="Proteomes" id="UP000549113">
    <property type="component" value="Unassembled WGS sequence"/>
</dbReference>
<feature type="transmembrane region" description="Helical" evidence="10">
    <location>
        <begin position="52"/>
        <end position="69"/>
    </location>
</feature>
<feature type="transmembrane region" description="Helical" evidence="10">
    <location>
        <begin position="415"/>
        <end position="439"/>
    </location>
</feature>
<evidence type="ECO:0000259" key="11">
    <source>
        <dbReference type="Pfam" id="PF00999"/>
    </source>
</evidence>
<comment type="caution">
    <text evidence="12">The sequence shown here is derived from an EMBL/GenBank/DDBJ whole genome shotgun (WGS) entry which is preliminary data.</text>
</comment>
<dbReference type="InterPro" id="IPR018422">
    <property type="entry name" value="Cation/H_exchanger_CPA1"/>
</dbReference>
<keyword evidence="8 10" id="KW-0472">Membrane</keyword>
<keyword evidence="3" id="KW-1003">Cell membrane</keyword>
<dbReference type="AlphaFoldDB" id="A0AA40SQ63"/>
<dbReference type="GO" id="GO:0015386">
    <property type="term" value="F:potassium:proton antiporter activity"/>
    <property type="evidence" value="ECO:0007669"/>
    <property type="project" value="TreeGrafter"/>
</dbReference>
<proteinExistence type="predicted"/>
<dbReference type="InterPro" id="IPR006153">
    <property type="entry name" value="Cation/H_exchanger_TM"/>
</dbReference>
<evidence type="ECO:0000256" key="8">
    <source>
        <dbReference type="ARBA" id="ARBA00023136"/>
    </source>
</evidence>
<keyword evidence="6" id="KW-0915">Sodium</keyword>
<sequence length="561" mass="59762">MEPLTAFVIGVIVIAVSTVLARRLGIAAPLILVAIGLLASLFLPPIEVDPELILVGILPPLLYSAAVRMPALEFRRDALPITGLAVLLVVISALLLGALFFVAVPGLGFPLAVAMGAILSPTDAVATSIVKKLGVSPRVVTMLEGESLLNDATALVLLRSAVAAVAAGFSFWGTVGAFAWGVLAAVVVGVFIGLINLRVRRWITDPGANTALGFVVPFIAYFPTEHLGGSGLVAAVAAGITTGQGATRWFTPEQRLSDEHNWRTVELLLEGAVFLIMGLELRDLVTANLEEHNGVGTALALAAASLGIVLAVRAVYVSVLVLWQGRRARTHQRERLHLISDRLDQLDEVALPGRARSRVAGMRSRLTRGFNDLDYYQASALGWKHGTVIVWAGMRGVVTLAAAQTLPASTPSRELVVFTAFLVALLSLLGQGLTLPALIRWLRIPASIDPIAGRAEQEQLDDELHAAALEALRPGLTDAHGVPFPAELLETVSERLAQPPREDPAVTTRAVIDLRIALIEVMRRHLTELAKEGGYSSATVRVVLAQLDADQLSLEVRRGEE</sequence>
<keyword evidence="5 10" id="KW-1133">Transmembrane helix</keyword>
<evidence type="ECO:0000256" key="7">
    <source>
        <dbReference type="ARBA" id="ARBA00023065"/>
    </source>
</evidence>
<feature type="transmembrane region" description="Helical" evidence="10">
    <location>
        <begin position="6"/>
        <end position="21"/>
    </location>
</feature>
<dbReference type="Gene3D" id="6.10.140.1330">
    <property type="match status" value="1"/>
</dbReference>